<dbReference type="VEuPathDB" id="FungiDB:NEUTE1DRAFT_118511"/>
<protein>
    <submittedName>
        <fullName evidence="1">Uncharacterized protein</fullName>
    </submittedName>
</protein>
<organism evidence="1 2">
    <name type="scientific">Neurospora tetrasperma (strain FGSC 2508 / ATCC MYA-4615 / P0657)</name>
    <dbReference type="NCBI Taxonomy" id="510951"/>
    <lineage>
        <taxon>Eukaryota</taxon>
        <taxon>Fungi</taxon>
        <taxon>Dikarya</taxon>
        <taxon>Ascomycota</taxon>
        <taxon>Pezizomycotina</taxon>
        <taxon>Sordariomycetes</taxon>
        <taxon>Sordariomycetidae</taxon>
        <taxon>Sordariales</taxon>
        <taxon>Sordariaceae</taxon>
        <taxon>Neurospora</taxon>
    </lineage>
</organism>
<proteinExistence type="predicted"/>
<name>F8N3C7_NEUT8</name>
<keyword evidence="2" id="KW-1185">Reference proteome</keyword>
<evidence type="ECO:0000313" key="2">
    <source>
        <dbReference type="Proteomes" id="UP000008065"/>
    </source>
</evidence>
<evidence type="ECO:0000313" key="1">
    <source>
        <dbReference type="EMBL" id="EGO51734.1"/>
    </source>
</evidence>
<dbReference type="GeneID" id="20823577"/>
<dbReference type="AlphaFoldDB" id="F8N3C7"/>
<accession>F8N3C7</accession>
<dbReference type="Proteomes" id="UP000008065">
    <property type="component" value="Unassembled WGS sequence"/>
</dbReference>
<reference evidence="2" key="1">
    <citation type="journal article" date="2011" name="Genetics">
        <title>Massive changes in genome architecture accompany the transition to self-fertility in the filamentous fungus Neurospora tetrasperma.</title>
        <authorList>
            <person name="Ellison C.E."/>
            <person name="Stajich J.E."/>
            <person name="Jacobson D.J."/>
            <person name="Natvig D.O."/>
            <person name="Lapidus A."/>
            <person name="Foster B."/>
            <person name="Aerts A."/>
            <person name="Riley R."/>
            <person name="Lindquist E.A."/>
            <person name="Grigoriev I.V."/>
            <person name="Taylor J.W."/>
        </authorList>
    </citation>
    <scope>NUCLEOTIDE SEQUENCE [LARGE SCALE GENOMIC DNA]</scope>
    <source>
        <strain evidence="2">FGSC 2508 / P0657</strain>
    </source>
</reference>
<sequence>MFMIVSSNGYQNQTRMSTNAHAFAQRLPINDVALLDPPSSSLSIEVGMPLAL</sequence>
<dbReference type="HOGENOM" id="CLU_3087814_0_0_1"/>
<dbReference type="KEGG" id="nte:NEUTE1DRAFT118511"/>
<dbReference type="RefSeq" id="XP_009855376.1">
    <property type="nucleotide sequence ID" value="XM_009857074.1"/>
</dbReference>
<dbReference type="EMBL" id="GL891382">
    <property type="protein sequence ID" value="EGO51734.1"/>
    <property type="molecule type" value="Genomic_DNA"/>
</dbReference>
<gene>
    <name evidence="1" type="ORF">NEUTE1DRAFT_118511</name>
</gene>